<protein>
    <recommendedName>
        <fullName evidence="4">Integral membrane protein</fullName>
    </recommendedName>
</protein>
<reference evidence="2 3" key="1">
    <citation type="journal article" date="2019" name="Int. J. Syst. Evol. Microbiol.">
        <title>The Global Catalogue of Microorganisms (GCM) 10K type strain sequencing project: providing services to taxonomists for standard genome sequencing and annotation.</title>
        <authorList>
            <consortium name="The Broad Institute Genomics Platform"/>
            <consortium name="The Broad Institute Genome Sequencing Center for Infectious Disease"/>
            <person name="Wu L."/>
            <person name="Ma J."/>
        </authorList>
    </citation>
    <scope>NUCLEOTIDE SEQUENCE [LARGE SCALE GENOMIC DNA]</scope>
    <source>
        <strain evidence="2 3">CGMCC 1.12689</strain>
    </source>
</reference>
<evidence type="ECO:0000313" key="3">
    <source>
        <dbReference type="Proteomes" id="UP001597185"/>
    </source>
</evidence>
<evidence type="ECO:0000313" key="2">
    <source>
        <dbReference type="EMBL" id="MFD1569078.1"/>
    </source>
</evidence>
<feature type="transmembrane region" description="Helical" evidence="1">
    <location>
        <begin position="15"/>
        <end position="36"/>
    </location>
</feature>
<evidence type="ECO:0000256" key="1">
    <source>
        <dbReference type="SAM" id="Phobius"/>
    </source>
</evidence>
<name>A0ABD6BWI1_9EURY</name>
<keyword evidence="1" id="KW-0812">Transmembrane</keyword>
<dbReference type="Proteomes" id="UP001597185">
    <property type="component" value="Unassembled WGS sequence"/>
</dbReference>
<dbReference type="AlphaFoldDB" id="A0ABD6BWI1"/>
<organism evidence="2 3">
    <name type="scientific">Halorubrum laminariae</name>
    <dbReference type="NCBI Taxonomy" id="1433523"/>
    <lineage>
        <taxon>Archaea</taxon>
        <taxon>Methanobacteriati</taxon>
        <taxon>Methanobacteriota</taxon>
        <taxon>Stenosarchaea group</taxon>
        <taxon>Halobacteria</taxon>
        <taxon>Halobacteriales</taxon>
        <taxon>Haloferacaceae</taxon>
        <taxon>Halorubrum</taxon>
    </lineage>
</organism>
<evidence type="ECO:0008006" key="4">
    <source>
        <dbReference type="Google" id="ProtNLM"/>
    </source>
</evidence>
<keyword evidence="1" id="KW-1133">Transmembrane helix</keyword>
<dbReference type="RefSeq" id="WP_256418493.1">
    <property type="nucleotide sequence ID" value="NZ_JANHDL010000006.1"/>
</dbReference>
<feature type="transmembrane region" description="Helical" evidence="1">
    <location>
        <begin position="109"/>
        <end position="128"/>
    </location>
</feature>
<gene>
    <name evidence="2" type="ORF">ACFR9T_00455</name>
</gene>
<keyword evidence="3" id="KW-1185">Reference proteome</keyword>
<sequence length="140" mass="14626">MTPSLDPLFPLPRTVVIGLLGGLVSLSVASALWLRFGFTTRTAGNGQFLIYVGLGAIALGAVPAILAAAYGLVAPLVVHLAIGGAAAYGTWTRYVAPETPPAPVGPTPFGWFLLGWVAVVALGLVAGWGEHRLRRRRVTR</sequence>
<feature type="transmembrane region" description="Helical" evidence="1">
    <location>
        <begin position="48"/>
        <end position="70"/>
    </location>
</feature>
<dbReference type="EMBL" id="JBHUDB010000001">
    <property type="protein sequence ID" value="MFD1569078.1"/>
    <property type="molecule type" value="Genomic_DNA"/>
</dbReference>
<accession>A0ABD6BWI1</accession>
<comment type="caution">
    <text evidence="2">The sequence shown here is derived from an EMBL/GenBank/DDBJ whole genome shotgun (WGS) entry which is preliminary data.</text>
</comment>
<proteinExistence type="predicted"/>
<keyword evidence="1" id="KW-0472">Membrane</keyword>